<evidence type="ECO:0000259" key="2">
    <source>
        <dbReference type="Pfam" id="PF01261"/>
    </source>
</evidence>
<reference evidence="3 4" key="1">
    <citation type="submission" date="2020-08" db="EMBL/GenBank/DDBJ databases">
        <title>Genomic Encyclopedia of Type Strains, Phase IV (KMG-IV): sequencing the most valuable type-strain genomes for metagenomic binning, comparative biology and taxonomic classification.</title>
        <authorList>
            <person name="Goeker M."/>
        </authorList>
    </citation>
    <scope>NUCLEOTIDE SEQUENCE [LARGE SCALE GENOMIC DNA]</scope>
    <source>
        <strain evidence="3 4">DSM 105137</strain>
    </source>
</reference>
<name>A0A840EC11_9BACT</name>
<dbReference type="SUPFAM" id="SSF51658">
    <property type="entry name" value="Xylose isomerase-like"/>
    <property type="match status" value="1"/>
</dbReference>
<dbReference type="EMBL" id="JACIFF010000002">
    <property type="protein sequence ID" value="MBB4078516.1"/>
    <property type="molecule type" value="Genomic_DNA"/>
</dbReference>
<dbReference type="InterPro" id="IPR036237">
    <property type="entry name" value="Xyl_isomerase-like_sf"/>
</dbReference>
<dbReference type="RefSeq" id="WP_183494761.1">
    <property type="nucleotide sequence ID" value="NZ_JACIFF010000002.1"/>
</dbReference>
<evidence type="ECO:0000313" key="4">
    <source>
        <dbReference type="Proteomes" id="UP000576209"/>
    </source>
</evidence>
<feature type="domain" description="Xylose isomerase-like TIM barrel" evidence="2">
    <location>
        <begin position="65"/>
        <end position="266"/>
    </location>
</feature>
<feature type="signal peptide" evidence="1">
    <location>
        <begin position="1"/>
        <end position="21"/>
    </location>
</feature>
<dbReference type="GO" id="GO:0016853">
    <property type="term" value="F:isomerase activity"/>
    <property type="evidence" value="ECO:0007669"/>
    <property type="project" value="UniProtKB-KW"/>
</dbReference>
<sequence length="304" mass="33479">MNTVKVLFPAFFFLLVVSACGRGSNLDAPDGTQVTTVPTASEHFGGLALYTLRDTMAGDPRGVLKQVADLGYKYVEAAGYQNGKFYGMTPGDFKAYLTEVGLTPMSSHHGDVTLDNADEMIAAAKEAGFQYFVIPVPPMGHFKFDPATRTLGMSGTVAEVMNIINEIAAKCTAAGIKCLYHNHDFEFVENEEGIVPIDYFIENSNPDDLNFQMDLYWVTKAGADPIAYFKKAPGRFKAWHVKDMDKEGRFAPVGTGSIDFARILKEKELSGMEFYLVEQDMTFNETPLEAIKVSHAALEEIGFE</sequence>
<organism evidence="3 4">
    <name type="scientific">Neolewinella aquimaris</name>
    <dbReference type="NCBI Taxonomy" id="1835722"/>
    <lineage>
        <taxon>Bacteria</taxon>
        <taxon>Pseudomonadati</taxon>
        <taxon>Bacteroidota</taxon>
        <taxon>Saprospiria</taxon>
        <taxon>Saprospirales</taxon>
        <taxon>Lewinellaceae</taxon>
        <taxon>Neolewinella</taxon>
    </lineage>
</organism>
<dbReference type="InterPro" id="IPR050312">
    <property type="entry name" value="IolE/XylAMocC-like"/>
</dbReference>
<proteinExistence type="predicted"/>
<dbReference type="Gene3D" id="3.20.20.150">
    <property type="entry name" value="Divalent-metal-dependent TIM barrel enzymes"/>
    <property type="match status" value="1"/>
</dbReference>
<dbReference type="PROSITE" id="PS51257">
    <property type="entry name" value="PROKAR_LIPOPROTEIN"/>
    <property type="match status" value="1"/>
</dbReference>
<keyword evidence="4" id="KW-1185">Reference proteome</keyword>
<dbReference type="PANTHER" id="PTHR12110:SF41">
    <property type="entry name" value="INOSOSE DEHYDRATASE"/>
    <property type="match status" value="1"/>
</dbReference>
<evidence type="ECO:0000256" key="1">
    <source>
        <dbReference type="SAM" id="SignalP"/>
    </source>
</evidence>
<protein>
    <submittedName>
        <fullName evidence="3">Sugar phosphate isomerase/epimerase</fullName>
    </submittedName>
</protein>
<dbReference type="Pfam" id="PF01261">
    <property type="entry name" value="AP_endonuc_2"/>
    <property type="match status" value="1"/>
</dbReference>
<keyword evidence="3" id="KW-0413">Isomerase</keyword>
<dbReference type="AlphaFoldDB" id="A0A840EC11"/>
<gene>
    <name evidence="3" type="ORF">GGR28_001129</name>
</gene>
<feature type="chain" id="PRO_5032495463" evidence="1">
    <location>
        <begin position="22"/>
        <end position="304"/>
    </location>
</feature>
<evidence type="ECO:0000313" key="3">
    <source>
        <dbReference type="EMBL" id="MBB4078516.1"/>
    </source>
</evidence>
<keyword evidence="1" id="KW-0732">Signal</keyword>
<dbReference type="Proteomes" id="UP000576209">
    <property type="component" value="Unassembled WGS sequence"/>
</dbReference>
<comment type="caution">
    <text evidence="3">The sequence shown here is derived from an EMBL/GenBank/DDBJ whole genome shotgun (WGS) entry which is preliminary data.</text>
</comment>
<dbReference type="InterPro" id="IPR013022">
    <property type="entry name" value="Xyl_isomerase-like_TIM-brl"/>
</dbReference>
<dbReference type="PANTHER" id="PTHR12110">
    <property type="entry name" value="HYDROXYPYRUVATE ISOMERASE"/>
    <property type="match status" value="1"/>
</dbReference>
<accession>A0A840EC11</accession>